<dbReference type="EMBL" id="VSSQ01000055">
    <property type="protein sequence ID" value="MPL70851.1"/>
    <property type="molecule type" value="Genomic_DNA"/>
</dbReference>
<name>A0A644TYY8_9ZZZZ</name>
<evidence type="ECO:0000313" key="1">
    <source>
        <dbReference type="EMBL" id="MPL70851.1"/>
    </source>
</evidence>
<organism evidence="1">
    <name type="scientific">bioreactor metagenome</name>
    <dbReference type="NCBI Taxonomy" id="1076179"/>
    <lineage>
        <taxon>unclassified sequences</taxon>
        <taxon>metagenomes</taxon>
        <taxon>ecological metagenomes</taxon>
    </lineage>
</organism>
<protein>
    <recommendedName>
        <fullName evidence="2">Tagaturonate epimerase</fullName>
    </recommendedName>
</protein>
<dbReference type="Pfam" id="PF16257">
    <property type="entry name" value="UxaE"/>
    <property type="match status" value="1"/>
</dbReference>
<comment type="caution">
    <text evidence="1">The sequence shown here is derived from an EMBL/GenBank/DDBJ whole genome shotgun (WGS) entry which is preliminary data.</text>
</comment>
<evidence type="ECO:0008006" key="2">
    <source>
        <dbReference type="Google" id="ProtNLM"/>
    </source>
</evidence>
<dbReference type="GO" id="GO:0016853">
    <property type="term" value="F:isomerase activity"/>
    <property type="evidence" value="ECO:0007669"/>
    <property type="project" value="InterPro"/>
</dbReference>
<dbReference type="InterPro" id="IPR032586">
    <property type="entry name" value="UxaE"/>
</dbReference>
<accession>A0A644TYY8</accession>
<reference evidence="1" key="1">
    <citation type="submission" date="2019-08" db="EMBL/GenBank/DDBJ databases">
        <authorList>
            <person name="Kucharzyk K."/>
            <person name="Murdoch R.W."/>
            <person name="Higgins S."/>
            <person name="Loffler F."/>
        </authorList>
    </citation>
    <scope>NUCLEOTIDE SEQUENCE</scope>
</reference>
<proteinExistence type="predicted"/>
<dbReference type="AlphaFoldDB" id="A0A644TYY8"/>
<sequence length="411" mass="44717">MKVLNRYSVGTGDRFGRQGEAQLHAFELLAARGVEASIVWNKSNREHLLIGTGPEDQRAASDAAVKARAYKGVYCVDADHINLSNVDKFIPWCDFFTIDVADYIGKPASAERAKAFVAARLPLGKDKSAPVRIDGATIEVSAAKYLYAIDEAAKVYARILEAKPEGNFHVEVSMDETDAPQSPAELALILAGLAEVGVPVQTIAPKFSGRFNKGVDYVGDVAAFLKEFEADAEVTAWAAKAFGLPESLKLSIHSGSDKFSIYPGIGRIVKKLGCGLHLKTAGTTWLEELIGLAEAGGEGLALAKRIYTTAYSRIPELTQPYASVIDISLARLPDPAQVNAWDSKTYVGALRHDRKNPAYNPDFRQLLHVAFKVAGELGKEYLDALELCKSSIHRNVSLNLFERHMLPLFIG</sequence>
<gene>
    <name evidence="1" type="ORF">SDC9_16613</name>
</gene>